<comment type="caution">
    <text evidence="1">The sequence shown here is derived from an EMBL/GenBank/DDBJ whole genome shotgun (WGS) entry which is preliminary data.</text>
</comment>
<dbReference type="Proteomes" id="UP000004471">
    <property type="component" value="Unassembled WGS sequence"/>
</dbReference>
<organism evidence="1 2">
    <name type="scientific">Pseudomonas syringae pv. japonica str. M301072</name>
    <dbReference type="NCBI Taxonomy" id="629262"/>
    <lineage>
        <taxon>Bacteria</taxon>
        <taxon>Pseudomonadati</taxon>
        <taxon>Pseudomonadota</taxon>
        <taxon>Gammaproteobacteria</taxon>
        <taxon>Pseudomonadales</taxon>
        <taxon>Pseudomonadaceae</taxon>
        <taxon>Pseudomonas</taxon>
        <taxon>Pseudomonas syringae</taxon>
    </lineage>
</organism>
<dbReference type="EMBL" id="AEAH01002697">
    <property type="protein sequence ID" value="EGH34602.1"/>
    <property type="molecule type" value="Genomic_DNA"/>
</dbReference>
<sequence>MAAHIQGSQLRLIPGLAHRFQEAFKAPLLGAVLPYLKAQHEDGRNLAQL</sequence>
<evidence type="ECO:0000313" key="2">
    <source>
        <dbReference type="Proteomes" id="UP000004471"/>
    </source>
</evidence>
<protein>
    <submittedName>
        <fullName evidence="1">Alpha/beta hydrolase fold protein</fullName>
    </submittedName>
</protein>
<name>F3FWL0_PSESX</name>
<reference evidence="1 2" key="1">
    <citation type="journal article" date="2011" name="PLoS Pathog.">
        <title>Dynamic evolution of pathogenicity revealed by sequencing and comparative genomics of 19 Pseudomonas syringae isolates.</title>
        <authorList>
            <person name="Baltrus D.A."/>
            <person name="Nishimura M.T."/>
            <person name="Romanchuk A."/>
            <person name="Chang J.H."/>
            <person name="Mukhtar M.S."/>
            <person name="Cherkis K."/>
            <person name="Roach J."/>
            <person name="Grant S.R."/>
            <person name="Jones C.D."/>
            <person name="Dangl J.L."/>
        </authorList>
    </citation>
    <scope>NUCLEOTIDE SEQUENCE [LARGE SCALE GENOMIC DNA]</scope>
    <source>
        <strain evidence="2">M301072PT</strain>
    </source>
</reference>
<dbReference type="GO" id="GO:0016787">
    <property type="term" value="F:hydrolase activity"/>
    <property type="evidence" value="ECO:0007669"/>
    <property type="project" value="UniProtKB-KW"/>
</dbReference>
<dbReference type="PATRIC" id="fig|629262.5.peg.5699"/>
<gene>
    <name evidence="1" type="ORF">PSYJA_38868</name>
</gene>
<proteinExistence type="predicted"/>
<dbReference type="AlphaFoldDB" id="F3FWL0"/>
<evidence type="ECO:0000313" key="1">
    <source>
        <dbReference type="EMBL" id="EGH34602.1"/>
    </source>
</evidence>
<dbReference type="HOGENOM" id="CLU_3139766_0_0_6"/>
<keyword evidence="1" id="KW-0378">Hydrolase</keyword>
<accession>F3FWL0</accession>